<organism evidence="1 2">
    <name type="scientific">Peribacillus cavernae</name>
    <dbReference type="NCBI Taxonomy" id="1674310"/>
    <lineage>
        <taxon>Bacteria</taxon>
        <taxon>Bacillati</taxon>
        <taxon>Bacillota</taxon>
        <taxon>Bacilli</taxon>
        <taxon>Bacillales</taxon>
        <taxon>Bacillaceae</taxon>
        <taxon>Peribacillus</taxon>
    </lineage>
</organism>
<accession>A0A433HWQ6</accession>
<proteinExistence type="predicted"/>
<keyword evidence="2" id="KW-1185">Reference proteome</keyword>
<sequence length="101" mass="10940">MEEAQLILKDLGKKVGKVEVPVGVRVFEAVGPGLNTKIIEVEKKSISDIKQEFSLKSVEAGKPSAGEEFTGNASQGAVKTNEKLLLLSTDNIIQNKEEERS</sequence>
<comment type="caution">
    <text evidence="1">The sequence shown here is derived from an EMBL/GenBank/DDBJ whole genome shotgun (WGS) entry which is preliminary data.</text>
</comment>
<dbReference type="Proteomes" id="UP000267430">
    <property type="component" value="Unassembled WGS sequence"/>
</dbReference>
<evidence type="ECO:0000313" key="2">
    <source>
        <dbReference type="Proteomes" id="UP000267430"/>
    </source>
</evidence>
<dbReference type="EMBL" id="RYZZ01000001">
    <property type="protein sequence ID" value="RUQ32762.1"/>
    <property type="molecule type" value="Genomic_DNA"/>
</dbReference>
<evidence type="ECO:0000313" key="1">
    <source>
        <dbReference type="EMBL" id="RUQ32762.1"/>
    </source>
</evidence>
<name>A0A433HWQ6_9BACI</name>
<dbReference type="AlphaFoldDB" id="A0A433HWQ6"/>
<dbReference type="RefSeq" id="WP_126863053.1">
    <property type="nucleotide sequence ID" value="NZ_JAUSTX010000003.1"/>
</dbReference>
<gene>
    <name evidence="1" type="ORF">ELQ35_01360</name>
</gene>
<protein>
    <submittedName>
        <fullName evidence="1">Uncharacterized protein</fullName>
    </submittedName>
</protein>
<reference evidence="1 2" key="1">
    <citation type="submission" date="2018-12" db="EMBL/GenBank/DDBJ databases">
        <title>Bacillus chawlae sp. nov., Bacillus glennii sp. nov., and Bacillus saganii sp. nov. Isolated from the Vehicle Assembly Building at Kennedy Space Center where the Viking Spacecraft were Assembled.</title>
        <authorList>
            <person name="Seuylemezian A."/>
            <person name="Vaishampayan P."/>
        </authorList>
    </citation>
    <scope>NUCLEOTIDE SEQUENCE [LARGE SCALE GENOMIC DNA]</scope>
    <source>
        <strain evidence="1 2">L5</strain>
    </source>
</reference>